<name>A0A0C9TXE6_SPHS4</name>
<gene>
    <name evidence="1" type="ORF">M422DRAFT_38210</name>
</gene>
<keyword evidence="2" id="KW-1185">Reference proteome</keyword>
<protein>
    <submittedName>
        <fullName evidence="1">Uncharacterized protein</fullName>
    </submittedName>
</protein>
<proteinExistence type="predicted"/>
<dbReference type="AlphaFoldDB" id="A0A0C9TXE6"/>
<evidence type="ECO:0000313" key="1">
    <source>
        <dbReference type="EMBL" id="KIJ26474.1"/>
    </source>
</evidence>
<organism evidence="1 2">
    <name type="scientific">Sphaerobolus stellatus (strain SS14)</name>
    <dbReference type="NCBI Taxonomy" id="990650"/>
    <lineage>
        <taxon>Eukaryota</taxon>
        <taxon>Fungi</taxon>
        <taxon>Dikarya</taxon>
        <taxon>Basidiomycota</taxon>
        <taxon>Agaricomycotina</taxon>
        <taxon>Agaricomycetes</taxon>
        <taxon>Phallomycetidae</taxon>
        <taxon>Geastrales</taxon>
        <taxon>Sphaerobolaceae</taxon>
        <taxon>Sphaerobolus</taxon>
    </lineage>
</organism>
<sequence length="53" mass="6260">MSEGTQLQEGIDRFRRQYPGTQSSIWTPNYQTRILGHHVRVRRTILGDSKKLF</sequence>
<reference evidence="1 2" key="1">
    <citation type="submission" date="2014-06" db="EMBL/GenBank/DDBJ databases">
        <title>Evolutionary Origins and Diversification of the Mycorrhizal Mutualists.</title>
        <authorList>
            <consortium name="DOE Joint Genome Institute"/>
            <consortium name="Mycorrhizal Genomics Consortium"/>
            <person name="Kohler A."/>
            <person name="Kuo A."/>
            <person name="Nagy L.G."/>
            <person name="Floudas D."/>
            <person name="Copeland A."/>
            <person name="Barry K.W."/>
            <person name="Cichocki N."/>
            <person name="Veneault-Fourrey C."/>
            <person name="LaButti K."/>
            <person name="Lindquist E.A."/>
            <person name="Lipzen A."/>
            <person name="Lundell T."/>
            <person name="Morin E."/>
            <person name="Murat C."/>
            <person name="Riley R."/>
            <person name="Ohm R."/>
            <person name="Sun H."/>
            <person name="Tunlid A."/>
            <person name="Henrissat B."/>
            <person name="Grigoriev I.V."/>
            <person name="Hibbett D.S."/>
            <person name="Martin F."/>
        </authorList>
    </citation>
    <scope>NUCLEOTIDE SEQUENCE [LARGE SCALE GENOMIC DNA]</scope>
    <source>
        <strain evidence="1 2">SS14</strain>
    </source>
</reference>
<dbReference type="HOGENOM" id="CLU_3070204_0_0_1"/>
<evidence type="ECO:0000313" key="2">
    <source>
        <dbReference type="Proteomes" id="UP000054279"/>
    </source>
</evidence>
<dbReference type="EMBL" id="KN837368">
    <property type="protein sequence ID" value="KIJ26474.1"/>
    <property type="molecule type" value="Genomic_DNA"/>
</dbReference>
<accession>A0A0C9TXE6</accession>
<dbReference type="Proteomes" id="UP000054279">
    <property type="component" value="Unassembled WGS sequence"/>
</dbReference>